<keyword evidence="2" id="KW-1185">Reference proteome</keyword>
<evidence type="ECO:0000313" key="2">
    <source>
        <dbReference type="Proteomes" id="UP000523087"/>
    </source>
</evidence>
<proteinExistence type="predicted"/>
<gene>
    <name evidence="1" type="ORF">HNR31_002073</name>
</gene>
<reference evidence="1 2" key="1">
    <citation type="submission" date="2020-07" db="EMBL/GenBank/DDBJ databases">
        <title>Genomic Encyclopedia of Type Strains, Phase IV (KMG-IV): sequencing the most valuable type-strain genomes for metagenomic binning, comparative biology and taxonomic classification.</title>
        <authorList>
            <person name="Goeker M."/>
        </authorList>
    </citation>
    <scope>NUCLEOTIDE SEQUENCE [LARGE SCALE GENOMIC DNA]</scope>
    <source>
        <strain evidence="1 2">DSM 15730</strain>
    </source>
</reference>
<dbReference type="AlphaFoldDB" id="A0A7V9Z729"/>
<name>A0A7V9Z729_9BACL</name>
<comment type="caution">
    <text evidence="1">The sequence shown here is derived from an EMBL/GenBank/DDBJ whole genome shotgun (WGS) entry which is preliminary data.</text>
</comment>
<protein>
    <submittedName>
        <fullName evidence="1">Uncharacterized protein</fullName>
    </submittedName>
</protein>
<dbReference type="EMBL" id="JACDUT010000006">
    <property type="protein sequence ID" value="MBA2875285.1"/>
    <property type="molecule type" value="Genomic_DNA"/>
</dbReference>
<sequence>MNYTIMIGLEEEGETFTLYFNYKDNGGIASYADM</sequence>
<evidence type="ECO:0000313" key="1">
    <source>
        <dbReference type="EMBL" id="MBA2875285.1"/>
    </source>
</evidence>
<accession>A0A7V9Z729</accession>
<organism evidence="1 2">
    <name type="scientific">Thermaerobacillus caldiproteolyticus</name>
    <dbReference type="NCBI Taxonomy" id="247480"/>
    <lineage>
        <taxon>Bacteria</taxon>
        <taxon>Bacillati</taxon>
        <taxon>Bacillota</taxon>
        <taxon>Bacilli</taxon>
        <taxon>Bacillales</taxon>
        <taxon>Anoxybacillaceae</taxon>
        <taxon>Thermaerobacillus</taxon>
    </lineage>
</organism>
<dbReference type="Proteomes" id="UP000523087">
    <property type="component" value="Unassembled WGS sequence"/>
</dbReference>